<keyword evidence="2" id="KW-1185">Reference proteome</keyword>
<dbReference type="Proteomes" id="UP001232148">
    <property type="component" value="Unassembled WGS sequence"/>
</dbReference>
<comment type="caution">
    <text evidence="1">The sequence shown here is derived from an EMBL/GenBank/DDBJ whole genome shotgun (WGS) entry which is preliminary data.</text>
</comment>
<evidence type="ECO:0000313" key="1">
    <source>
        <dbReference type="EMBL" id="KAK2033540.1"/>
    </source>
</evidence>
<sequence>MYNTKIAYAMAKWCDAMEAVPAEQSNASKRNYMMAAKNYVGLGHSCVAAVPKHGQ</sequence>
<gene>
    <name evidence="1" type="ORF">LX32DRAFT_635223</name>
</gene>
<accession>A0AAD9M8H6</accession>
<reference evidence="1" key="1">
    <citation type="submission" date="2021-06" db="EMBL/GenBank/DDBJ databases">
        <title>Comparative genomics, transcriptomics and evolutionary studies reveal genomic signatures of adaptation to plant cell wall in hemibiotrophic fungi.</title>
        <authorList>
            <consortium name="DOE Joint Genome Institute"/>
            <person name="Baroncelli R."/>
            <person name="Diaz J.F."/>
            <person name="Benocci T."/>
            <person name="Peng M."/>
            <person name="Battaglia E."/>
            <person name="Haridas S."/>
            <person name="Andreopoulos W."/>
            <person name="Labutti K."/>
            <person name="Pangilinan J."/>
            <person name="Floch G.L."/>
            <person name="Makela M.R."/>
            <person name="Henrissat B."/>
            <person name="Grigoriev I.V."/>
            <person name="Crouch J.A."/>
            <person name="De Vries R.P."/>
            <person name="Sukno S.A."/>
            <person name="Thon M.R."/>
        </authorList>
    </citation>
    <scope>NUCLEOTIDE SEQUENCE</scope>
    <source>
        <strain evidence="1">MAFF235873</strain>
    </source>
</reference>
<dbReference type="AlphaFoldDB" id="A0AAD9M8H6"/>
<protein>
    <submittedName>
        <fullName evidence="1">Uncharacterized protein</fullName>
    </submittedName>
</protein>
<proteinExistence type="predicted"/>
<name>A0AAD9M8H6_9PEZI</name>
<organism evidence="1 2">
    <name type="scientific">Colletotrichum zoysiae</name>
    <dbReference type="NCBI Taxonomy" id="1216348"/>
    <lineage>
        <taxon>Eukaryota</taxon>
        <taxon>Fungi</taxon>
        <taxon>Dikarya</taxon>
        <taxon>Ascomycota</taxon>
        <taxon>Pezizomycotina</taxon>
        <taxon>Sordariomycetes</taxon>
        <taxon>Hypocreomycetidae</taxon>
        <taxon>Glomerellales</taxon>
        <taxon>Glomerellaceae</taxon>
        <taxon>Colletotrichum</taxon>
        <taxon>Colletotrichum graminicola species complex</taxon>
    </lineage>
</organism>
<dbReference type="EMBL" id="MU842821">
    <property type="protein sequence ID" value="KAK2033540.1"/>
    <property type="molecule type" value="Genomic_DNA"/>
</dbReference>
<evidence type="ECO:0000313" key="2">
    <source>
        <dbReference type="Proteomes" id="UP001232148"/>
    </source>
</evidence>